<dbReference type="Proteomes" id="UP000830115">
    <property type="component" value="Chromosome"/>
</dbReference>
<dbReference type="InterPro" id="IPR016032">
    <property type="entry name" value="Sig_transdc_resp-reg_C-effctor"/>
</dbReference>
<proteinExistence type="predicted"/>
<dbReference type="Gene3D" id="1.10.10.10">
    <property type="entry name" value="Winged helix-like DNA-binding domain superfamily/Winged helix DNA-binding domain"/>
    <property type="match status" value="1"/>
</dbReference>
<dbReference type="EMBL" id="CP086322">
    <property type="protein sequence ID" value="UQA90596.1"/>
    <property type="molecule type" value="Genomic_DNA"/>
</dbReference>
<name>A0ABY4M2Y3_9ACTN</name>
<feature type="domain" description="HTH luxR-type" evidence="1">
    <location>
        <begin position="141"/>
        <end position="198"/>
    </location>
</feature>
<dbReference type="RefSeq" id="WP_248861337.1">
    <property type="nucleotide sequence ID" value="NZ_CP086322.1"/>
</dbReference>
<gene>
    <name evidence="2" type="ORF">K9S39_00605</name>
</gene>
<dbReference type="Pfam" id="PF00196">
    <property type="entry name" value="GerE"/>
    <property type="match status" value="1"/>
</dbReference>
<sequence length="228" mass="25246">MIRKNSTYLPGALEQLVGGARHTVAVALPETGNFEKNVLRTLSRNASPLVVRVLRGEQAEQAWQPWLQLPHKRVDARMNEGELRRLLVVDGAVALVQAPTDAPDGQLTVVNDAAAVRVLELHFAAAWSRGRGIADHLRFSPRMRTDMTRGILELLRDGNTDETAARKMNVSLRTYRRHVAEIMRELDATSRFEAGARAVELGILAPGLTDRAHKRAHPGPWHPAESLS</sequence>
<accession>A0ABY4M2Y3</accession>
<organism evidence="2 3">
    <name type="scientific">Streptomyces halobius</name>
    <dbReference type="NCBI Taxonomy" id="2879846"/>
    <lineage>
        <taxon>Bacteria</taxon>
        <taxon>Bacillati</taxon>
        <taxon>Actinomycetota</taxon>
        <taxon>Actinomycetes</taxon>
        <taxon>Kitasatosporales</taxon>
        <taxon>Streptomycetaceae</taxon>
        <taxon>Streptomyces</taxon>
    </lineage>
</organism>
<dbReference type="SMART" id="SM00421">
    <property type="entry name" value="HTH_LUXR"/>
    <property type="match status" value="1"/>
</dbReference>
<reference evidence="2" key="1">
    <citation type="submission" date="2021-10" db="EMBL/GenBank/DDBJ databases">
        <title>Streptomyces nigrumlapis sp.nov.,an antimicrobial producing actinobacterium isolated from Black Gobi rocks.</title>
        <authorList>
            <person name="Wen Y."/>
            <person name="Zhang W."/>
            <person name="Liu X.G."/>
        </authorList>
    </citation>
    <scope>NUCLEOTIDE SEQUENCE</scope>
    <source>
        <strain evidence="2">ST13-2-2</strain>
    </source>
</reference>
<dbReference type="InterPro" id="IPR036388">
    <property type="entry name" value="WH-like_DNA-bd_sf"/>
</dbReference>
<protein>
    <submittedName>
        <fullName evidence="2">Helix-turn-helix transcriptional regulator</fullName>
    </submittedName>
</protein>
<keyword evidence="3" id="KW-1185">Reference proteome</keyword>
<dbReference type="InterPro" id="IPR000792">
    <property type="entry name" value="Tscrpt_reg_LuxR_C"/>
</dbReference>
<dbReference type="SUPFAM" id="SSF46894">
    <property type="entry name" value="C-terminal effector domain of the bipartite response regulators"/>
    <property type="match status" value="1"/>
</dbReference>
<evidence type="ECO:0000313" key="2">
    <source>
        <dbReference type="EMBL" id="UQA90596.1"/>
    </source>
</evidence>
<evidence type="ECO:0000259" key="1">
    <source>
        <dbReference type="SMART" id="SM00421"/>
    </source>
</evidence>
<evidence type="ECO:0000313" key="3">
    <source>
        <dbReference type="Proteomes" id="UP000830115"/>
    </source>
</evidence>